<feature type="compositionally biased region" description="Basic and acidic residues" evidence="1">
    <location>
        <begin position="194"/>
        <end position="208"/>
    </location>
</feature>
<dbReference type="Proteomes" id="UP000317835">
    <property type="component" value="Chromosome"/>
</dbReference>
<keyword evidence="2" id="KW-0472">Membrane</keyword>
<evidence type="ECO:0000256" key="1">
    <source>
        <dbReference type="SAM" id="MobiDB-lite"/>
    </source>
</evidence>
<reference evidence="3 4" key="1">
    <citation type="submission" date="2019-02" db="EMBL/GenBank/DDBJ databases">
        <title>Deep-cultivation of Planctomycetes and their phenomic and genomic characterization uncovers novel biology.</title>
        <authorList>
            <person name="Wiegand S."/>
            <person name="Jogler M."/>
            <person name="Boedeker C."/>
            <person name="Pinto D."/>
            <person name="Vollmers J."/>
            <person name="Rivas-Marin E."/>
            <person name="Kohn T."/>
            <person name="Peeters S.H."/>
            <person name="Heuer A."/>
            <person name="Rast P."/>
            <person name="Oberbeckmann S."/>
            <person name="Bunk B."/>
            <person name="Jeske O."/>
            <person name="Meyerdierks A."/>
            <person name="Storesund J.E."/>
            <person name="Kallscheuer N."/>
            <person name="Luecker S."/>
            <person name="Lage O.M."/>
            <person name="Pohl T."/>
            <person name="Merkel B.J."/>
            <person name="Hornburger P."/>
            <person name="Mueller R.-W."/>
            <person name="Bruemmer F."/>
            <person name="Labrenz M."/>
            <person name="Spormann A.M."/>
            <person name="Op den Camp H."/>
            <person name="Overmann J."/>
            <person name="Amann R."/>
            <person name="Jetten M.S.M."/>
            <person name="Mascher T."/>
            <person name="Medema M.H."/>
            <person name="Devos D.P."/>
            <person name="Kaster A.-K."/>
            <person name="Ovreas L."/>
            <person name="Rohde M."/>
            <person name="Galperin M.Y."/>
            <person name="Jogler C."/>
        </authorList>
    </citation>
    <scope>NUCLEOTIDE SEQUENCE [LARGE SCALE GENOMIC DNA]</scope>
    <source>
        <strain evidence="3 4">ElP</strain>
    </source>
</reference>
<evidence type="ECO:0000313" key="3">
    <source>
        <dbReference type="EMBL" id="QDV39058.1"/>
    </source>
</evidence>
<keyword evidence="4" id="KW-1185">Reference proteome</keyword>
<feature type="region of interest" description="Disordered" evidence="1">
    <location>
        <begin position="147"/>
        <end position="208"/>
    </location>
</feature>
<protein>
    <recommendedName>
        <fullName evidence="5">Zinc-finger domain-containing protein</fullName>
    </recommendedName>
</protein>
<dbReference type="AlphaFoldDB" id="A0A518HDY0"/>
<keyword evidence="2" id="KW-0812">Transmembrane</keyword>
<gene>
    <name evidence="3" type="ORF">ElP_70210</name>
</gene>
<dbReference type="EMBL" id="CP036426">
    <property type="protein sequence ID" value="QDV39058.1"/>
    <property type="molecule type" value="Genomic_DNA"/>
</dbReference>
<dbReference type="RefSeq" id="WP_145278048.1">
    <property type="nucleotide sequence ID" value="NZ_CP036426.1"/>
</dbReference>
<feature type="compositionally biased region" description="Basic and acidic residues" evidence="1">
    <location>
        <begin position="149"/>
        <end position="166"/>
    </location>
</feature>
<dbReference type="KEGG" id="tpla:ElP_70210"/>
<feature type="transmembrane region" description="Helical" evidence="2">
    <location>
        <begin position="99"/>
        <end position="120"/>
    </location>
</feature>
<feature type="compositionally biased region" description="Low complexity" evidence="1">
    <location>
        <begin position="183"/>
        <end position="192"/>
    </location>
</feature>
<keyword evidence="2" id="KW-1133">Transmembrane helix</keyword>
<accession>A0A518HDY0</accession>
<organism evidence="3 4">
    <name type="scientific">Tautonia plasticadhaerens</name>
    <dbReference type="NCBI Taxonomy" id="2527974"/>
    <lineage>
        <taxon>Bacteria</taxon>
        <taxon>Pseudomonadati</taxon>
        <taxon>Planctomycetota</taxon>
        <taxon>Planctomycetia</taxon>
        <taxon>Isosphaerales</taxon>
        <taxon>Isosphaeraceae</taxon>
        <taxon>Tautonia</taxon>
    </lineage>
</organism>
<sequence>MPIKTCAWVRARLPLRAGGESLGLDRWIVEGHLVRCGDCRARLEALAASQRVLSAASQEDPVPPDSPSLWPDLSRRLRQSRRPRLRTAWGFEPRWERRAWAWSLGGLAAGLLLAASLVGLGARNDPRIERLVHDYVPRPIAPLLMTTEARPRLLKPSDPEQFERSRPRPRPSSPYRQAHAAVSPPEDSSPPRSRGREAEDRAPVELTQ</sequence>
<name>A0A518HDY0_9BACT</name>
<proteinExistence type="predicted"/>
<evidence type="ECO:0008006" key="5">
    <source>
        <dbReference type="Google" id="ProtNLM"/>
    </source>
</evidence>
<dbReference type="OrthoDB" id="292623at2"/>
<evidence type="ECO:0000313" key="4">
    <source>
        <dbReference type="Proteomes" id="UP000317835"/>
    </source>
</evidence>
<evidence type="ECO:0000256" key="2">
    <source>
        <dbReference type="SAM" id="Phobius"/>
    </source>
</evidence>